<evidence type="ECO:0000313" key="3">
    <source>
        <dbReference type="EMBL" id="MBA4603662.1"/>
    </source>
</evidence>
<evidence type="ECO:0000256" key="1">
    <source>
        <dbReference type="ARBA" id="ARBA00023118"/>
    </source>
</evidence>
<gene>
    <name evidence="3" type="primary">cmr6</name>
    <name evidence="3" type="ORF">H2C83_15450</name>
</gene>
<reference evidence="3 4" key="1">
    <citation type="submission" date="2020-07" db="EMBL/GenBank/DDBJ databases">
        <title>Thermoactinomyces phylogeny.</title>
        <authorList>
            <person name="Dunlap C."/>
        </authorList>
    </citation>
    <scope>NUCLEOTIDE SEQUENCE [LARGE SCALE GENOMIC DNA]</scope>
    <source>
        <strain evidence="3 4">AMNI-1</strain>
    </source>
</reference>
<sequence>MIYMKTTSRFIPGMGRPHPVENGVNWHPTLGVPFLPGSSVKGVVRAWAESYNKVDEKTITRIFGPKELEKSAGSVIFFDALPTRHVRLAMDIMTPHHSNYYQGKTKNPHEWETPNPIPFLAVDEGQTFVFAIAPRRLQDQEDLVQVEHWLKEALETMGAGAKTAVGYGRFKKP</sequence>
<dbReference type="PANTHER" id="PTHR39965">
    <property type="entry name" value="CRISPR SYSTEM CMR SUBUNIT CMR6"/>
    <property type="match status" value="1"/>
</dbReference>
<dbReference type="AlphaFoldDB" id="A0A7W1XV69"/>
<proteinExistence type="predicted"/>
<dbReference type="Pfam" id="PF03787">
    <property type="entry name" value="RAMPs"/>
    <property type="match status" value="1"/>
</dbReference>
<keyword evidence="1" id="KW-0051">Antiviral defense</keyword>
<dbReference type="EMBL" id="JACEOL010000065">
    <property type="protein sequence ID" value="MBA4603662.1"/>
    <property type="molecule type" value="Genomic_DNA"/>
</dbReference>
<protein>
    <submittedName>
        <fullName evidence="3">Type III-B CRISPR module RAMP protein Cmr6</fullName>
    </submittedName>
</protein>
<keyword evidence="4" id="KW-1185">Reference proteome</keyword>
<dbReference type="InterPro" id="IPR005537">
    <property type="entry name" value="RAMP_III_fam"/>
</dbReference>
<name>A0A7W1XV69_9BACL</name>
<comment type="caution">
    <text evidence="3">The sequence shown here is derived from an EMBL/GenBank/DDBJ whole genome shotgun (WGS) entry which is preliminary data.</text>
</comment>
<accession>A0A7W1XV69</accession>
<feature type="domain" description="CRISPR type III-associated protein" evidence="2">
    <location>
        <begin position="4"/>
        <end position="171"/>
    </location>
</feature>
<dbReference type="InterPro" id="IPR010172">
    <property type="entry name" value="CRISPR-assoc_prot_TM1791"/>
</dbReference>
<evidence type="ECO:0000313" key="4">
    <source>
        <dbReference type="Proteomes" id="UP000538292"/>
    </source>
</evidence>
<dbReference type="GO" id="GO:0051607">
    <property type="term" value="P:defense response to virus"/>
    <property type="evidence" value="ECO:0007669"/>
    <property type="project" value="UniProtKB-KW"/>
</dbReference>
<dbReference type="Proteomes" id="UP000538292">
    <property type="component" value="Unassembled WGS sequence"/>
</dbReference>
<organism evidence="3 4">
    <name type="scientific">Thermoactinomyces mirandus</name>
    <dbReference type="NCBI Taxonomy" id="2756294"/>
    <lineage>
        <taxon>Bacteria</taxon>
        <taxon>Bacillati</taxon>
        <taxon>Bacillota</taxon>
        <taxon>Bacilli</taxon>
        <taxon>Bacillales</taxon>
        <taxon>Thermoactinomycetaceae</taxon>
        <taxon>Thermoactinomyces</taxon>
    </lineage>
</organism>
<evidence type="ECO:0000259" key="2">
    <source>
        <dbReference type="Pfam" id="PF03787"/>
    </source>
</evidence>
<dbReference type="PANTHER" id="PTHR39965:SF1">
    <property type="entry name" value="CRISPR SYSTEM CMR SUBUNIT CMR6"/>
    <property type="match status" value="1"/>
</dbReference>
<dbReference type="NCBIfam" id="TIGR01898">
    <property type="entry name" value="cas_TM1791_cmr6"/>
    <property type="match status" value="1"/>
</dbReference>